<evidence type="ECO:0000313" key="3">
    <source>
        <dbReference type="EMBL" id="GAA3224598.1"/>
    </source>
</evidence>
<dbReference type="SUPFAM" id="SSF51182">
    <property type="entry name" value="RmlC-like cupins"/>
    <property type="match status" value="1"/>
</dbReference>
<dbReference type="InterPro" id="IPR001387">
    <property type="entry name" value="Cro/C1-type_HTH"/>
</dbReference>
<dbReference type="PANTHER" id="PTHR46797:SF1">
    <property type="entry name" value="METHYLPHOSPHONATE SYNTHASE"/>
    <property type="match status" value="1"/>
</dbReference>
<dbReference type="InterPro" id="IPR050807">
    <property type="entry name" value="TransReg_Diox_bact_type"/>
</dbReference>
<comment type="caution">
    <text evidence="3">The sequence shown here is derived from an EMBL/GenBank/DDBJ whole genome shotgun (WGS) entry which is preliminary data.</text>
</comment>
<gene>
    <name evidence="3" type="ORF">GCM10010468_51760</name>
</gene>
<dbReference type="Proteomes" id="UP001501237">
    <property type="component" value="Unassembled WGS sequence"/>
</dbReference>
<evidence type="ECO:0000313" key="4">
    <source>
        <dbReference type="Proteomes" id="UP001501237"/>
    </source>
</evidence>
<reference evidence="4" key="1">
    <citation type="journal article" date="2019" name="Int. J. Syst. Evol. Microbiol.">
        <title>The Global Catalogue of Microorganisms (GCM) 10K type strain sequencing project: providing services to taxonomists for standard genome sequencing and annotation.</title>
        <authorList>
            <consortium name="The Broad Institute Genomics Platform"/>
            <consortium name="The Broad Institute Genome Sequencing Center for Infectious Disease"/>
            <person name="Wu L."/>
            <person name="Ma J."/>
        </authorList>
    </citation>
    <scope>NUCLEOTIDE SEQUENCE [LARGE SCALE GENOMIC DNA]</scope>
    <source>
        <strain evidence="4">JCM 9377</strain>
    </source>
</reference>
<dbReference type="PROSITE" id="PS50943">
    <property type="entry name" value="HTH_CROC1"/>
    <property type="match status" value="1"/>
</dbReference>
<dbReference type="InterPro" id="IPR011051">
    <property type="entry name" value="RmlC_Cupin_sf"/>
</dbReference>
<dbReference type="CDD" id="cd00093">
    <property type="entry name" value="HTH_XRE"/>
    <property type="match status" value="1"/>
</dbReference>
<dbReference type="EMBL" id="BAAAUV010000014">
    <property type="protein sequence ID" value="GAA3224598.1"/>
    <property type="molecule type" value="Genomic_DNA"/>
</dbReference>
<dbReference type="Pfam" id="PF01381">
    <property type="entry name" value="HTH_3"/>
    <property type="match status" value="1"/>
</dbReference>
<dbReference type="InterPro" id="IPR014710">
    <property type="entry name" value="RmlC-like_jellyroll"/>
</dbReference>
<proteinExistence type="predicted"/>
<protein>
    <submittedName>
        <fullName evidence="3">XRE family transcriptional regulator</fullName>
    </submittedName>
</protein>
<organism evidence="3 4">
    <name type="scientific">Actinocorallia longicatena</name>
    <dbReference type="NCBI Taxonomy" id="111803"/>
    <lineage>
        <taxon>Bacteria</taxon>
        <taxon>Bacillati</taxon>
        <taxon>Actinomycetota</taxon>
        <taxon>Actinomycetes</taxon>
        <taxon>Streptosporangiales</taxon>
        <taxon>Thermomonosporaceae</taxon>
        <taxon>Actinocorallia</taxon>
    </lineage>
</organism>
<feature type="domain" description="HTH cro/C1-type" evidence="2">
    <location>
        <begin position="17"/>
        <end position="71"/>
    </location>
</feature>
<dbReference type="RefSeq" id="WP_344833010.1">
    <property type="nucleotide sequence ID" value="NZ_BAAAUV010000014.1"/>
</dbReference>
<dbReference type="PANTHER" id="PTHR46797">
    <property type="entry name" value="HTH-TYPE TRANSCRIPTIONAL REGULATOR"/>
    <property type="match status" value="1"/>
</dbReference>
<sequence length="196" mass="20736">MESVVEEGFAERIGQRVRRLRNERGLSLSELAHRAGVGKATLSGVEAGTRNATLETLYAIAAQLEVHLAAIVAEPGGPAEPVDIVAGDAVSGTLLETFEDPGWITELYRLRIRPGRVQFSPAHPTGVTEHLTVFSGTARVGPEGAPVTVPPGGHAVWAADVRHIYAAETEEEVQASLVIRYPRPDPPTGPAGPSDV</sequence>
<dbReference type="InterPro" id="IPR010982">
    <property type="entry name" value="Lambda_DNA-bd_dom_sf"/>
</dbReference>
<dbReference type="SMART" id="SM00530">
    <property type="entry name" value="HTH_XRE"/>
    <property type="match status" value="1"/>
</dbReference>
<keyword evidence="1" id="KW-0238">DNA-binding</keyword>
<dbReference type="SUPFAM" id="SSF47413">
    <property type="entry name" value="lambda repressor-like DNA-binding domains"/>
    <property type="match status" value="1"/>
</dbReference>
<dbReference type="Gene3D" id="2.60.120.10">
    <property type="entry name" value="Jelly Rolls"/>
    <property type="match status" value="1"/>
</dbReference>
<evidence type="ECO:0000259" key="2">
    <source>
        <dbReference type="PROSITE" id="PS50943"/>
    </source>
</evidence>
<evidence type="ECO:0000256" key="1">
    <source>
        <dbReference type="ARBA" id="ARBA00023125"/>
    </source>
</evidence>
<keyword evidence="4" id="KW-1185">Reference proteome</keyword>
<dbReference type="Gene3D" id="1.10.260.40">
    <property type="entry name" value="lambda repressor-like DNA-binding domains"/>
    <property type="match status" value="1"/>
</dbReference>
<accession>A0ABP6QEM9</accession>
<name>A0ABP6QEM9_9ACTN</name>